<proteinExistence type="predicted"/>
<dbReference type="InterPro" id="IPR029787">
    <property type="entry name" value="Nucleotide_cyclase"/>
</dbReference>
<comment type="caution">
    <text evidence="11">The sequence shown here is derived from an EMBL/GenBank/DDBJ whole genome shotgun (WGS) entry which is preliminary data.</text>
</comment>
<dbReference type="SMART" id="SM00448">
    <property type="entry name" value="REC"/>
    <property type="match status" value="1"/>
</dbReference>
<evidence type="ECO:0000256" key="1">
    <source>
        <dbReference type="ARBA" id="ARBA00004370"/>
    </source>
</evidence>
<keyword evidence="7" id="KW-0597">Phosphoprotein</keyword>
<comment type="subcellular location">
    <subcellularLocation>
        <location evidence="1">Membrane</location>
    </subcellularLocation>
</comment>
<dbReference type="InterPro" id="IPR050401">
    <property type="entry name" value="Cyclic_nucleotide_synthase"/>
</dbReference>
<sequence length="1209" mass="121213">MHFVLPFPPEGIELRQQLLYRLPCGSGADSLGGSLRGSLHGSRSTTTNGLLAVPASASATGSRIPSGATDSDTPGGRRTLEMVVPLLPLELQRMPIRDQDPPHHLQTNPLAHTSPHQRHPSPSRLGRASSGKVKATALHLERLMQAQQQKHSGFGDPRVGSSSQSAPLGPPLQPLAVPQMTRVTAPGGQPGLEATDSNGGAGHIGYVHDAPASTLHGRALALNDRALALNSPGSKIGSGVHVLPPLVEVHDGSSGGGSGSASSGRCSTSSGPLSGRSSLCGGAAAIVPVTQRLTDSTVGSEPGAGALRSHATTAGEHGDGSSGSGGHGGGWPISQGVAVGALAVAALSMLAAWVHDALRAWALRRLALAGGGDASAPGPHSGAAEPDPYPSSVLPSAVPAPAPLGLLVYATQAFASLPLALQLCAGAAALVVLSACLRWPEPRSLARTKRRGAPQVGPLPPPAVSSSAVGGEGDCLADPAASEHQLPRPSEPAAPGLAPVTQVPDSPFTSLGYLRDEGASGSMGSRASPRNSAPGAAPSLHSWATTGKAASAPSPGAFEAAPAAPGAAGGGGAAAARAGLEEHTGCAPTAPATGGAGRGESSVDGRIITGSSTCGSGASDAAASNTSGTTVGRGSGPMPAAVAVATAAAAPGPCPGTALSMPSAVSPALPSPRAPVPAAPSVARAGAGNRWLRMALPGIHLLAHPRRRAAHEPAGSGAASAAGSPNLILRTHGALPGAAAAAASGSAATASASSSPHAASAAAMAAAAQWDGGRRPAAGGAMVARAASLATAAVSSAAALCSGLMRTASSSPAASGLTISASQLLQSSTGGSAGAQARAGSGVVAQMVSDLLPRGRRGHWASSHRSASTNSLTTLAEAVGGGAGGAGGGAGGAAHALLLSTAEAVVVRKQAFSDLPQNAGRVQVLSVDDEPVNQQVMRALLWAAEYEVLEARSGEEALDIVRGSEVLPDLVLLDVTLGGDVSGFEVCREIRREYSPGELPVIMITCSSLEEDVIRGLAVGANDYMIKPLRNLELMARIKTQLALRRSIRVAAEARVNMSLLASILPANVIRQLKQGVTLIAQFHQEVTILFSDIRGFTNLATEWPTEQIILMLNNMFTAFDRLCEQQGVYKVETIGDAYMIVSGHDGVADHAPRMLRMAAQMLTAVSDMRGFDGRELQIRVGIHTGPAHSGVVGLSRPRYCFFGDTVNT</sequence>
<feature type="region of interest" description="Disordered" evidence="8">
    <location>
        <begin position="97"/>
        <end position="133"/>
    </location>
</feature>
<evidence type="ECO:0000259" key="9">
    <source>
        <dbReference type="PROSITE" id="PS50110"/>
    </source>
</evidence>
<evidence type="ECO:0000256" key="7">
    <source>
        <dbReference type="PROSITE-ProRule" id="PRU00169"/>
    </source>
</evidence>
<feature type="domain" description="Guanylate cyclase" evidence="10">
    <location>
        <begin position="1088"/>
        <end position="1209"/>
    </location>
</feature>
<protein>
    <recommendedName>
        <fullName evidence="13">Guanylate cyclase</fullName>
    </recommendedName>
</protein>
<feature type="region of interest" description="Disordered" evidence="8">
    <location>
        <begin position="56"/>
        <end position="78"/>
    </location>
</feature>
<dbReference type="Gene3D" id="3.40.50.2300">
    <property type="match status" value="1"/>
</dbReference>
<evidence type="ECO:0000256" key="2">
    <source>
        <dbReference type="ARBA" id="ARBA00022692"/>
    </source>
</evidence>
<feature type="region of interest" description="Disordered" evidence="8">
    <location>
        <begin position="448"/>
        <end position="636"/>
    </location>
</feature>
<keyword evidence="4" id="KW-1133">Transmembrane helix</keyword>
<dbReference type="Proteomes" id="UP000075714">
    <property type="component" value="Unassembled WGS sequence"/>
</dbReference>
<evidence type="ECO:0000313" key="12">
    <source>
        <dbReference type="Proteomes" id="UP000075714"/>
    </source>
</evidence>
<keyword evidence="12" id="KW-1185">Reference proteome</keyword>
<dbReference type="SUPFAM" id="SSF52172">
    <property type="entry name" value="CheY-like"/>
    <property type="match status" value="1"/>
</dbReference>
<feature type="domain" description="Response regulatory" evidence="9">
    <location>
        <begin position="923"/>
        <end position="1042"/>
    </location>
</feature>
<dbReference type="PANTHER" id="PTHR11920:SF335">
    <property type="entry name" value="GUANYLATE CYCLASE"/>
    <property type="match status" value="1"/>
</dbReference>
<dbReference type="PROSITE" id="PS50125">
    <property type="entry name" value="GUANYLATE_CYCLASE_2"/>
    <property type="match status" value="1"/>
</dbReference>
<feature type="compositionally biased region" description="Low complexity" evidence="8">
    <location>
        <begin position="549"/>
        <end position="566"/>
    </location>
</feature>
<evidence type="ECO:0008006" key="13">
    <source>
        <dbReference type="Google" id="ProtNLM"/>
    </source>
</evidence>
<evidence type="ECO:0000313" key="11">
    <source>
        <dbReference type="EMBL" id="KXZ45709.1"/>
    </source>
</evidence>
<feature type="compositionally biased region" description="Gly residues" evidence="8">
    <location>
        <begin position="320"/>
        <end position="329"/>
    </location>
</feature>
<organism evidence="11 12">
    <name type="scientific">Gonium pectorale</name>
    <name type="common">Green alga</name>
    <dbReference type="NCBI Taxonomy" id="33097"/>
    <lineage>
        <taxon>Eukaryota</taxon>
        <taxon>Viridiplantae</taxon>
        <taxon>Chlorophyta</taxon>
        <taxon>core chlorophytes</taxon>
        <taxon>Chlorophyceae</taxon>
        <taxon>CS clade</taxon>
        <taxon>Chlamydomonadales</taxon>
        <taxon>Volvocaceae</taxon>
        <taxon>Gonium</taxon>
    </lineage>
</organism>
<dbReference type="GO" id="GO:0000160">
    <property type="term" value="P:phosphorelay signal transduction system"/>
    <property type="evidence" value="ECO:0007669"/>
    <property type="project" value="InterPro"/>
</dbReference>
<reference evidence="12" key="1">
    <citation type="journal article" date="2016" name="Nat. Commun.">
        <title>The Gonium pectorale genome demonstrates co-option of cell cycle regulation during the evolution of multicellularity.</title>
        <authorList>
            <person name="Hanschen E.R."/>
            <person name="Marriage T.N."/>
            <person name="Ferris P.J."/>
            <person name="Hamaji T."/>
            <person name="Toyoda A."/>
            <person name="Fujiyama A."/>
            <person name="Neme R."/>
            <person name="Noguchi H."/>
            <person name="Minakuchi Y."/>
            <person name="Suzuki M."/>
            <person name="Kawai-Toyooka H."/>
            <person name="Smith D.R."/>
            <person name="Sparks H."/>
            <person name="Anderson J."/>
            <person name="Bakaric R."/>
            <person name="Luria V."/>
            <person name="Karger A."/>
            <person name="Kirschner M.W."/>
            <person name="Durand P.M."/>
            <person name="Michod R.E."/>
            <person name="Nozaki H."/>
            <person name="Olson B.J."/>
        </authorList>
    </citation>
    <scope>NUCLEOTIDE SEQUENCE [LARGE SCALE GENOMIC DNA]</scope>
    <source>
        <strain evidence="12">NIES-2863</strain>
    </source>
</reference>
<keyword evidence="2" id="KW-0812">Transmembrane</keyword>
<dbReference type="AlphaFoldDB" id="A0A150G770"/>
<dbReference type="InterPro" id="IPR001054">
    <property type="entry name" value="A/G_cyclase"/>
</dbReference>
<dbReference type="GO" id="GO:0004016">
    <property type="term" value="F:adenylate cyclase activity"/>
    <property type="evidence" value="ECO:0007669"/>
    <property type="project" value="TreeGrafter"/>
</dbReference>
<gene>
    <name evidence="11" type="ORF">GPECTOR_51g695</name>
</gene>
<feature type="compositionally biased region" description="Polar residues" evidence="8">
    <location>
        <begin position="609"/>
        <end position="632"/>
    </location>
</feature>
<dbReference type="OrthoDB" id="60033at2759"/>
<dbReference type="EMBL" id="LSYV01000052">
    <property type="protein sequence ID" value="KXZ45709.1"/>
    <property type="molecule type" value="Genomic_DNA"/>
</dbReference>
<feature type="region of interest" description="Disordered" evidence="8">
    <location>
        <begin position="247"/>
        <end position="273"/>
    </location>
</feature>
<dbReference type="Gene3D" id="6.10.250.690">
    <property type="match status" value="1"/>
</dbReference>
<name>A0A150G770_GONPE</name>
<feature type="compositionally biased region" description="Low complexity" evidence="8">
    <location>
        <begin position="260"/>
        <end position="273"/>
    </location>
</feature>
<dbReference type="GO" id="GO:0004383">
    <property type="term" value="F:guanylate cyclase activity"/>
    <property type="evidence" value="ECO:0007669"/>
    <property type="project" value="TreeGrafter"/>
</dbReference>
<evidence type="ECO:0000259" key="10">
    <source>
        <dbReference type="PROSITE" id="PS50125"/>
    </source>
</evidence>
<dbReference type="PROSITE" id="PS50110">
    <property type="entry name" value="RESPONSE_REGULATORY"/>
    <property type="match status" value="1"/>
</dbReference>
<keyword evidence="3" id="KW-0547">Nucleotide-binding</keyword>
<dbReference type="Gene3D" id="3.30.70.1230">
    <property type="entry name" value="Nucleotide cyclase"/>
    <property type="match status" value="1"/>
</dbReference>
<dbReference type="GO" id="GO:0001653">
    <property type="term" value="F:peptide receptor activity"/>
    <property type="evidence" value="ECO:0007669"/>
    <property type="project" value="TreeGrafter"/>
</dbReference>
<feature type="region of interest" description="Disordered" evidence="8">
    <location>
        <begin position="147"/>
        <end position="168"/>
    </location>
</feature>
<dbReference type="InterPro" id="IPR001789">
    <property type="entry name" value="Sig_transdc_resp-reg_receiver"/>
</dbReference>
<feature type="compositionally biased region" description="Polar residues" evidence="8">
    <location>
        <begin position="522"/>
        <end position="531"/>
    </location>
</feature>
<evidence type="ECO:0000256" key="3">
    <source>
        <dbReference type="ARBA" id="ARBA00022741"/>
    </source>
</evidence>
<dbReference type="GO" id="GO:0000166">
    <property type="term" value="F:nucleotide binding"/>
    <property type="evidence" value="ECO:0007669"/>
    <property type="project" value="UniProtKB-KW"/>
</dbReference>
<evidence type="ECO:0000256" key="6">
    <source>
        <dbReference type="ARBA" id="ARBA00023239"/>
    </source>
</evidence>
<feature type="compositionally biased region" description="Polar residues" evidence="8">
    <location>
        <begin position="57"/>
        <end position="72"/>
    </location>
</feature>
<dbReference type="GO" id="GO:0005886">
    <property type="term" value="C:plasma membrane"/>
    <property type="evidence" value="ECO:0007669"/>
    <property type="project" value="TreeGrafter"/>
</dbReference>
<evidence type="ECO:0000256" key="4">
    <source>
        <dbReference type="ARBA" id="ARBA00022989"/>
    </source>
</evidence>
<dbReference type="Pfam" id="PF00211">
    <property type="entry name" value="Guanylate_cyc"/>
    <property type="match status" value="1"/>
</dbReference>
<keyword evidence="6" id="KW-0456">Lyase</keyword>
<dbReference type="SUPFAM" id="SSF55073">
    <property type="entry name" value="Nucleotide cyclase"/>
    <property type="match status" value="1"/>
</dbReference>
<dbReference type="Pfam" id="PF00072">
    <property type="entry name" value="Response_reg"/>
    <property type="match status" value="1"/>
</dbReference>
<feature type="modified residue" description="4-aspartylphosphate" evidence="7">
    <location>
        <position position="974"/>
    </location>
</feature>
<evidence type="ECO:0000256" key="5">
    <source>
        <dbReference type="ARBA" id="ARBA00023136"/>
    </source>
</evidence>
<dbReference type="CDD" id="cd07302">
    <property type="entry name" value="CHD"/>
    <property type="match status" value="1"/>
</dbReference>
<feature type="region of interest" description="Disordered" evidence="8">
    <location>
        <begin position="293"/>
        <end position="329"/>
    </location>
</feature>
<evidence type="ECO:0000256" key="8">
    <source>
        <dbReference type="SAM" id="MobiDB-lite"/>
    </source>
</evidence>
<dbReference type="PANTHER" id="PTHR11920">
    <property type="entry name" value="GUANYLYL CYCLASE"/>
    <property type="match status" value="1"/>
</dbReference>
<dbReference type="SMART" id="SM00044">
    <property type="entry name" value="CYCc"/>
    <property type="match status" value="1"/>
</dbReference>
<dbReference type="GO" id="GO:0007168">
    <property type="term" value="P:receptor guanylyl cyclase signaling pathway"/>
    <property type="evidence" value="ECO:0007669"/>
    <property type="project" value="TreeGrafter"/>
</dbReference>
<keyword evidence="5" id="KW-0472">Membrane</keyword>
<accession>A0A150G770</accession>
<dbReference type="InterPro" id="IPR011006">
    <property type="entry name" value="CheY-like_superfamily"/>
</dbReference>